<sequence>MKMQVGMLQKLIFLILVSLFVVSGEKEEKLVVNNTYSQQPTRKEKQQYQRLSFSFDVFFSNKRKVPNASDPLHNR</sequence>
<evidence type="ECO:0000256" key="1">
    <source>
        <dbReference type="SAM" id="SignalP"/>
    </source>
</evidence>
<gene>
    <name evidence="2" type="ORF">MANES_05G178800v8</name>
</gene>
<organism evidence="2 3">
    <name type="scientific">Manihot esculenta</name>
    <name type="common">Cassava</name>
    <name type="synonym">Jatropha manihot</name>
    <dbReference type="NCBI Taxonomy" id="3983"/>
    <lineage>
        <taxon>Eukaryota</taxon>
        <taxon>Viridiplantae</taxon>
        <taxon>Streptophyta</taxon>
        <taxon>Embryophyta</taxon>
        <taxon>Tracheophyta</taxon>
        <taxon>Spermatophyta</taxon>
        <taxon>Magnoliopsida</taxon>
        <taxon>eudicotyledons</taxon>
        <taxon>Gunneridae</taxon>
        <taxon>Pentapetalae</taxon>
        <taxon>rosids</taxon>
        <taxon>fabids</taxon>
        <taxon>Malpighiales</taxon>
        <taxon>Euphorbiaceae</taxon>
        <taxon>Crotonoideae</taxon>
        <taxon>Manihoteae</taxon>
        <taxon>Manihot</taxon>
    </lineage>
</organism>
<comment type="caution">
    <text evidence="2">The sequence shown here is derived from an EMBL/GenBank/DDBJ whole genome shotgun (WGS) entry which is preliminary data.</text>
</comment>
<dbReference type="Proteomes" id="UP000091857">
    <property type="component" value="Chromosome 5"/>
</dbReference>
<feature type="signal peptide" evidence="1">
    <location>
        <begin position="1"/>
        <end position="24"/>
    </location>
</feature>
<keyword evidence="1" id="KW-0732">Signal</keyword>
<reference evidence="3" key="1">
    <citation type="journal article" date="2016" name="Nat. Biotechnol.">
        <title>Sequencing wild and cultivated cassava and related species reveals extensive interspecific hybridization and genetic diversity.</title>
        <authorList>
            <person name="Bredeson J.V."/>
            <person name="Lyons J.B."/>
            <person name="Prochnik S.E."/>
            <person name="Wu G.A."/>
            <person name="Ha C.M."/>
            <person name="Edsinger-Gonzales E."/>
            <person name="Grimwood J."/>
            <person name="Schmutz J."/>
            <person name="Rabbi I.Y."/>
            <person name="Egesi C."/>
            <person name="Nauluvula P."/>
            <person name="Lebot V."/>
            <person name="Ndunguru J."/>
            <person name="Mkamilo G."/>
            <person name="Bart R.S."/>
            <person name="Setter T.L."/>
            <person name="Gleadow R.M."/>
            <person name="Kulakow P."/>
            <person name="Ferguson M.E."/>
            <person name="Rounsley S."/>
            <person name="Rokhsar D.S."/>
        </authorList>
    </citation>
    <scope>NUCLEOTIDE SEQUENCE [LARGE SCALE GENOMIC DNA]</scope>
    <source>
        <strain evidence="3">cv. AM560-2</strain>
    </source>
</reference>
<feature type="chain" id="PRO_5012338600" evidence="1">
    <location>
        <begin position="25"/>
        <end position="75"/>
    </location>
</feature>
<evidence type="ECO:0000313" key="3">
    <source>
        <dbReference type="Proteomes" id="UP000091857"/>
    </source>
</evidence>
<dbReference type="Gramene" id="Manes.05G178800.1.v8.1">
    <property type="protein sequence ID" value="Manes.05G178800.1.v8.1.CDS.1"/>
    <property type="gene ID" value="Manes.05G178800.v8.1"/>
</dbReference>
<dbReference type="OMA" id="CTFISFH"/>
<dbReference type="EMBL" id="CM004391">
    <property type="protein sequence ID" value="OAY50991.1"/>
    <property type="molecule type" value="Genomic_DNA"/>
</dbReference>
<dbReference type="InterPro" id="IPR039316">
    <property type="entry name" value="CLE25/26"/>
</dbReference>
<dbReference type="AlphaFoldDB" id="A0A2C9VYP3"/>
<evidence type="ECO:0000313" key="2">
    <source>
        <dbReference type="EMBL" id="OAY50991.1"/>
    </source>
</evidence>
<proteinExistence type="predicted"/>
<accession>A0A2C9VYP3</accession>
<dbReference type="PANTHER" id="PTHR34277:SF1">
    <property type="entry name" value="CLAVATA3_ESR (CLE) GENE FAMILY MEMBER MTCLE20"/>
    <property type="match status" value="1"/>
</dbReference>
<protein>
    <submittedName>
        <fullName evidence="2">Uncharacterized protein</fullName>
    </submittedName>
</protein>
<name>A0A2C9VYP3_MANES</name>
<dbReference type="PANTHER" id="PTHR34277">
    <property type="entry name" value="CLAVATA3/ESR (CLE)-RELATED PROTEIN 26"/>
    <property type="match status" value="1"/>
</dbReference>
<keyword evidence="3" id="KW-1185">Reference proteome</keyword>